<dbReference type="EMBL" id="CP012747">
    <property type="protein sequence ID" value="ALL68565.1"/>
    <property type="molecule type" value="Genomic_DNA"/>
</dbReference>
<protein>
    <submittedName>
        <fullName evidence="2">Uncharacterized protein</fullName>
    </submittedName>
</protein>
<accession>A0A0N7JV92</accession>
<keyword evidence="1" id="KW-0472">Membrane</keyword>
<feature type="transmembrane region" description="Helical" evidence="1">
    <location>
        <begin position="105"/>
        <end position="125"/>
    </location>
</feature>
<keyword evidence="1" id="KW-1133">Transmembrane helix</keyword>
<evidence type="ECO:0000256" key="1">
    <source>
        <dbReference type="SAM" id="Phobius"/>
    </source>
</evidence>
<evidence type="ECO:0000313" key="3">
    <source>
        <dbReference type="Proteomes" id="UP000019146"/>
    </source>
</evidence>
<organism evidence="2 3">
    <name type="scientific">Paraburkholderia caribensis MBA4</name>
    <dbReference type="NCBI Taxonomy" id="1323664"/>
    <lineage>
        <taxon>Bacteria</taxon>
        <taxon>Pseudomonadati</taxon>
        <taxon>Pseudomonadota</taxon>
        <taxon>Betaproteobacteria</taxon>
        <taxon>Burkholderiales</taxon>
        <taxon>Burkholderiaceae</taxon>
        <taxon>Paraburkholderia</taxon>
    </lineage>
</organism>
<sequence length="380" mass="41459">MQMDLIHWLFSKASTSVVSLVVSLLPVVLTSAVELGQRWYRRRLAKEIREKNLASDQDSLDEAAGAANLADVLGAAYNGLISKASAWWARHLQAFSNYDKHYLQFWQFSSAACAFVVLVFVYVGFVRIGIDPLRDANQIATTELARCETAAVSQAKPKDATAPASCLATADRVRDSIRLAGATLTANYEVGLGIITVLTVIALIGLPHLAYKIGKNRAHPDPVTPKSAFVNRAQLTMIIFIILSPTIAWLSLRSTRSIDVGDVVSSIGAAVISPISFDASRSFSSIKNYLTPQESGEMILLVEHIKSALHIVAVTGAVILLVLLEIIKDCVVKPVIRSGVDDFMSTTYRRRSKNELGEQMLEEALRQRHPASQDKVDGQG</sequence>
<dbReference type="AlphaFoldDB" id="A0A0N7JV92"/>
<feature type="transmembrane region" description="Helical" evidence="1">
    <location>
        <begin position="308"/>
        <end position="327"/>
    </location>
</feature>
<evidence type="ECO:0000313" key="2">
    <source>
        <dbReference type="EMBL" id="ALL68565.1"/>
    </source>
</evidence>
<feature type="transmembrane region" description="Helical" evidence="1">
    <location>
        <begin position="13"/>
        <end position="33"/>
    </location>
</feature>
<name>A0A0N7JV92_9BURK</name>
<gene>
    <name evidence="2" type="ORF">K788_0000404</name>
</gene>
<keyword evidence="1" id="KW-0812">Transmembrane</keyword>
<feature type="transmembrane region" description="Helical" evidence="1">
    <location>
        <begin position="232"/>
        <end position="252"/>
    </location>
</feature>
<dbReference type="KEGG" id="bcai:K788_0000404"/>
<dbReference type="Proteomes" id="UP000019146">
    <property type="component" value="Chromosome 2"/>
</dbReference>
<reference evidence="2 3" key="1">
    <citation type="journal article" date="2014" name="Genome Announc.">
        <title>Draft Genome Sequence of the Haloacid-Degrading Burkholderia caribensis Strain MBA4.</title>
        <authorList>
            <person name="Pan Y."/>
            <person name="Kong K.F."/>
            <person name="Tsang J.S."/>
        </authorList>
    </citation>
    <scope>NUCLEOTIDE SEQUENCE [LARGE SCALE GENOMIC DNA]</scope>
    <source>
        <strain evidence="2 3">MBA4</strain>
    </source>
</reference>
<proteinExistence type="predicted"/>
<feature type="transmembrane region" description="Helical" evidence="1">
    <location>
        <begin position="190"/>
        <end position="211"/>
    </location>
</feature>